<dbReference type="InterPro" id="IPR027417">
    <property type="entry name" value="P-loop_NTPase"/>
</dbReference>
<keyword evidence="4 12" id="KW-0812">Transmembrane</keyword>
<dbReference type="InterPro" id="IPR011527">
    <property type="entry name" value="ABC1_TM_dom"/>
</dbReference>
<dbReference type="PROSITE" id="PS50893">
    <property type="entry name" value="ABC_TRANSPORTER_2"/>
    <property type="match status" value="2"/>
</dbReference>
<evidence type="ECO:0000256" key="8">
    <source>
        <dbReference type="ARBA" id="ARBA00022989"/>
    </source>
</evidence>
<feature type="domain" description="ABC transporter" evidence="13">
    <location>
        <begin position="353"/>
        <end position="589"/>
    </location>
</feature>
<keyword evidence="9 12" id="KW-0472">Membrane</keyword>
<gene>
    <name evidence="15" type="ORF">MERR_LOCUS315</name>
</gene>
<evidence type="ECO:0000256" key="11">
    <source>
        <dbReference type="SAM" id="MobiDB-lite"/>
    </source>
</evidence>
<protein>
    <submittedName>
        <fullName evidence="15">Uncharacterized protein</fullName>
    </submittedName>
</protein>
<comment type="caution">
    <text evidence="15">The sequence shown here is derived from an EMBL/GenBank/DDBJ whole genome shotgun (WGS) entry which is preliminary data.</text>
</comment>
<feature type="domain" description="ABC transporter" evidence="13">
    <location>
        <begin position="988"/>
        <end position="1226"/>
    </location>
</feature>
<keyword evidence="5" id="KW-0677">Repeat</keyword>
<dbReference type="Gene3D" id="1.20.1560.10">
    <property type="entry name" value="ABC transporter type 1, transmembrane domain"/>
    <property type="match status" value="1"/>
</dbReference>
<dbReference type="GO" id="GO:0005743">
    <property type="term" value="C:mitochondrial inner membrane"/>
    <property type="evidence" value="ECO:0007669"/>
    <property type="project" value="TreeGrafter"/>
</dbReference>
<dbReference type="CDD" id="cd18578">
    <property type="entry name" value="ABC_6TM_Pgp_ABCB1_D2_like"/>
    <property type="match status" value="1"/>
</dbReference>
<dbReference type="GO" id="GO:0005524">
    <property type="term" value="F:ATP binding"/>
    <property type="evidence" value="ECO:0007669"/>
    <property type="project" value="UniProtKB-KW"/>
</dbReference>
<dbReference type="FunFam" id="1.20.1560.10:FF:000009">
    <property type="entry name" value="ABC transporter B family member 1"/>
    <property type="match status" value="1"/>
</dbReference>
<feature type="transmembrane region" description="Helical" evidence="12">
    <location>
        <begin position="708"/>
        <end position="734"/>
    </location>
</feature>
<feature type="transmembrane region" description="Helical" evidence="12">
    <location>
        <begin position="291"/>
        <end position="318"/>
    </location>
</feature>
<dbReference type="AlphaFoldDB" id="A0A6D2HAV0"/>
<dbReference type="Pfam" id="PF00005">
    <property type="entry name" value="ABC_tran"/>
    <property type="match status" value="2"/>
</dbReference>
<dbReference type="GO" id="GO:0015421">
    <property type="term" value="F:ABC-type oligopeptide transporter activity"/>
    <property type="evidence" value="ECO:0007669"/>
    <property type="project" value="TreeGrafter"/>
</dbReference>
<feature type="transmembrane region" description="Helical" evidence="12">
    <location>
        <begin position="27"/>
        <end position="51"/>
    </location>
</feature>
<feature type="transmembrane region" description="Helical" evidence="12">
    <location>
        <begin position="174"/>
        <end position="197"/>
    </location>
</feature>
<dbReference type="Proteomes" id="UP000467841">
    <property type="component" value="Unassembled WGS sequence"/>
</dbReference>
<dbReference type="GO" id="GO:0016887">
    <property type="term" value="F:ATP hydrolysis activity"/>
    <property type="evidence" value="ECO:0007669"/>
    <property type="project" value="InterPro"/>
</dbReference>
<dbReference type="SMART" id="SM00382">
    <property type="entry name" value="AAA"/>
    <property type="match status" value="2"/>
</dbReference>
<evidence type="ECO:0000256" key="4">
    <source>
        <dbReference type="ARBA" id="ARBA00022692"/>
    </source>
</evidence>
<proteinExistence type="inferred from homology"/>
<feature type="transmembrane region" description="Helical" evidence="12">
    <location>
        <begin position="801"/>
        <end position="823"/>
    </location>
</feature>
<evidence type="ECO:0000259" key="14">
    <source>
        <dbReference type="PROSITE" id="PS50929"/>
    </source>
</evidence>
<dbReference type="PROSITE" id="PS50929">
    <property type="entry name" value="ABC_TM1F"/>
    <property type="match status" value="2"/>
</dbReference>
<dbReference type="FunFam" id="1.20.1560.10:FF:000044">
    <property type="entry name" value="ABC transporter B family member 9"/>
    <property type="match status" value="1"/>
</dbReference>
<evidence type="ECO:0000256" key="3">
    <source>
        <dbReference type="ARBA" id="ARBA00022448"/>
    </source>
</evidence>
<evidence type="ECO:0000256" key="5">
    <source>
        <dbReference type="ARBA" id="ARBA00022737"/>
    </source>
</evidence>
<evidence type="ECO:0000259" key="13">
    <source>
        <dbReference type="PROSITE" id="PS50893"/>
    </source>
</evidence>
<evidence type="ECO:0000313" key="15">
    <source>
        <dbReference type="EMBL" id="CAA7013081.1"/>
    </source>
</evidence>
<comment type="similarity">
    <text evidence="2">Belongs to the ABC transporter superfamily. ABCB family. Multidrug resistance exporter (TC 3.A.1.201) subfamily.</text>
</comment>
<keyword evidence="16" id="KW-1185">Reference proteome</keyword>
<dbReference type="PROSITE" id="PS00211">
    <property type="entry name" value="ABC_TRANSPORTER_1"/>
    <property type="match status" value="2"/>
</dbReference>
<evidence type="ECO:0000256" key="6">
    <source>
        <dbReference type="ARBA" id="ARBA00022741"/>
    </source>
</evidence>
<dbReference type="InterPro" id="IPR039421">
    <property type="entry name" value="Type_1_exporter"/>
</dbReference>
<feature type="transmembrane region" description="Helical" evidence="12">
    <location>
        <begin position="924"/>
        <end position="948"/>
    </location>
</feature>
<keyword evidence="3" id="KW-0813">Transport</keyword>
<feature type="transmembrane region" description="Helical" evidence="12">
    <location>
        <begin position="257"/>
        <end position="279"/>
    </location>
</feature>
<feature type="domain" description="ABC transmembrane type-1" evidence="14">
    <location>
        <begin position="667"/>
        <end position="953"/>
    </location>
</feature>
<evidence type="ECO:0000256" key="12">
    <source>
        <dbReference type="SAM" id="Phobius"/>
    </source>
</evidence>
<dbReference type="InterPro" id="IPR003439">
    <property type="entry name" value="ABC_transporter-like_ATP-bd"/>
</dbReference>
<feature type="transmembrane region" description="Helical" evidence="12">
    <location>
        <begin position="78"/>
        <end position="99"/>
    </location>
</feature>
<dbReference type="InterPro" id="IPR003593">
    <property type="entry name" value="AAA+_ATPase"/>
</dbReference>
<dbReference type="Gene3D" id="3.40.50.300">
    <property type="entry name" value="P-loop containing nucleotide triphosphate hydrolases"/>
    <property type="match status" value="2"/>
</dbReference>
<dbReference type="GO" id="GO:0090374">
    <property type="term" value="P:oligopeptide export from mitochondrion"/>
    <property type="evidence" value="ECO:0007669"/>
    <property type="project" value="TreeGrafter"/>
</dbReference>
<evidence type="ECO:0000256" key="2">
    <source>
        <dbReference type="ARBA" id="ARBA00007577"/>
    </source>
</evidence>
<evidence type="ECO:0000313" key="16">
    <source>
        <dbReference type="Proteomes" id="UP000467841"/>
    </source>
</evidence>
<dbReference type="GO" id="GO:0010328">
    <property type="term" value="F:auxin influx transmembrane transporter activity"/>
    <property type="evidence" value="ECO:0007669"/>
    <property type="project" value="UniProtKB-ARBA"/>
</dbReference>
<keyword evidence="8 12" id="KW-1133">Transmembrane helix</keyword>
<reference evidence="15" key="1">
    <citation type="submission" date="2020-01" db="EMBL/GenBank/DDBJ databases">
        <authorList>
            <person name="Mishra B."/>
        </authorList>
    </citation>
    <scope>NUCLEOTIDE SEQUENCE [LARGE SCALE GENOMIC DNA]</scope>
</reference>
<dbReference type="EMBL" id="CACVBM020000022">
    <property type="protein sequence ID" value="CAA7013081.1"/>
    <property type="molecule type" value="Genomic_DNA"/>
</dbReference>
<feature type="transmembrane region" description="Helical" evidence="12">
    <location>
        <begin position="665"/>
        <end position="688"/>
    </location>
</feature>
<keyword evidence="6" id="KW-0547">Nucleotide-binding</keyword>
<evidence type="ECO:0000256" key="7">
    <source>
        <dbReference type="ARBA" id="ARBA00022840"/>
    </source>
</evidence>
<feature type="domain" description="ABC transmembrane type-1" evidence="14">
    <location>
        <begin position="31"/>
        <end position="318"/>
    </location>
</feature>
<dbReference type="CDD" id="cd18577">
    <property type="entry name" value="ABC_6TM_Pgp_ABCB1_D1_like"/>
    <property type="match status" value="1"/>
</dbReference>
<dbReference type="OrthoDB" id="6500128at2759"/>
<dbReference type="SUPFAM" id="SSF90123">
    <property type="entry name" value="ABC transporter transmembrane region"/>
    <property type="match status" value="2"/>
</dbReference>
<organism evidence="15 16">
    <name type="scientific">Microthlaspi erraticum</name>
    <dbReference type="NCBI Taxonomy" id="1685480"/>
    <lineage>
        <taxon>Eukaryota</taxon>
        <taxon>Viridiplantae</taxon>
        <taxon>Streptophyta</taxon>
        <taxon>Embryophyta</taxon>
        <taxon>Tracheophyta</taxon>
        <taxon>Spermatophyta</taxon>
        <taxon>Magnoliopsida</taxon>
        <taxon>eudicotyledons</taxon>
        <taxon>Gunneridae</taxon>
        <taxon>Pentapetalae</taxon>
        <taxon>rosids</taxon>
        <taxon>malvids</taxon>
        <taxon>Brassicales</taxon>
        <taxon>Brassicaceae</taxon>
        <taxon>Coluteocarpeae</taxon>
        <taxon>Microthlaspi</taxon>
    </lineage>
</organism>
<feature type="transmembrane region" description="Helical" evidence="12">
    <location>
        <begin position="889"/>
        <end position="912"/>
    </location>
</feature>
<evidence type="ECO:0000256" key="1">
    <source>
        <dbReference type="ARBA" id="ARBA00004651"/>
    </source>
</evidence>
<evidence type="ECO:0000256" key="10">
    <source>
        <dbReference type="ARBA" id="ARBA00023180"/>
    </source>
</evidence>
<dbReference type="Pfam" id="PF00664">
    <property type="entry name" value="ABC_membrane"/>
    <property type="match status" value="2"/>
</dbReference>
<feature type="transmembrane region" description="Helical" evidence="12">
    <location>
        <begin position="151"/>
        <end position="168"/>
    </location>
</feature>
<keyword evidence="7" id="KW-0067">ATP-binding</keyword>
<evidence type="ECO:0000256" key="9">
    <source>
        <dbReference type="ARBA" id="ARBA00023136"/>
    </source>
</evidence>
<dbReference type="SUPFAM" id="SSF52540">
    <property type="entry name" value="P-loop containing nucleoside triphosphate hydrolases"/>
    <property type="match status" value="2"/>
</dbReference>
<dbReference type="GO" id="GO:0005886">
    <property type="term" value="C:plasma membrane"/>
    <property type="evidence" value="ECO:0007669"/>
    <property type="project" value="UniProtKB-SubCell"/>
</dbReference>
<dbReference type="FunFam" id="1.20.1560.10:FF:000025">
    <property type="entry name" value="ABC transporter B family member 9"/>
    <property type="match status" value="1"/>
</dbReference>
<name>A0A6D2HAV0_9BRAS</name>
<keyword evidence="10" id="KW-0325">Glycoprotein</keyword>
<dbReference type="PANTHER" id="PTHR43394">
    <property type="entry name" value="ATP-DEPENDENT PERMEASE MDL1, MITOCHONDRIAL"/>
    <property type="match status" value="1"/>
</dbReference>
<comment type="subcellular location">
    <subcellularLocation>
        <location evidence="1">Cell membrane</location>
        <topology evidence="1">Multi-pass membrane protein</topology>
    </subcellularLocation>
</comment>
<sequence length="1233" mass="133786">MKKGKTKETIKTVPFYKLFSFSDSTDVLLMVVGSIGAIGNGLGFPIMTLLFGDLIDTIGRNLTNKDSVDVVSKVCLKFVYLGLGTLVAAFLQVSCWMITGERQAARIRSLYLKTILRQDIGFFDAETNTGEVIGRMSGDTVLILDAMGEKVGKLIQLVSTFLGGYALAFAKGWLLTLVMLTSIPLIAMAGAAMSIIFTKASSQEQAAYAKASTVVEQTFGSIRTVASFTGEKQATSSYKELINSAYRSSVKQGFSTGLGFGIMFLVFFCSYALAIWFGGEMILRKGYTGGAVIDVMITVVASSMSLGQAAPCLTAFAAGQAAAYKMFETIKREPLIDAFDLNGKVLEDITGKIELRDVHFSYPARPKEQIFAGFSLLIPSGTTAALVGESGSGKSTVISLIERFYDPSSGQVLVDGIDLKEFQLKWIRGKIGLVSQEPALFSSSIMENIGYGKENATVEEIEAAAKLANAFKFIDKLPLGLKTMVGEHGTQLSGGQKQRIAIARAILKDPRILLLDEATSALDAESERVVQEALDRVMVNRTTVIVAHRLSTVRNADMIAVIHRGKIVEEGSHSELLKDSEGAYSQLIRLQEINTESNEGISDDEVFDRSISIGSSRRSSRRHYDGDDSVSVQDEGQENTEKPQEQPKNVSLTRIAALNKPETPILILGTIVCAADGTIFPIFGYLFAKVITTFFEPPHALRHDSRHWAMIFVLLGVISLIVYPVHMYLFAVAGGRLIRRIRSMCFEKVVHMEVGWFDEPENSSGAMGARLSADASLIRTLVGDSLALTVKNLASAVSGMIIAFVASWELSIIILILIPLTGINNYVQVKFMKGFSADAKTKYEEASQVANDAVGSMRTVASFCAEEKVMDMYKKRCEDPIKSGIKQGLIAGLGFGVSFFVLYSVYATCFYAGARLVKDGKTTYAGVFQVFLALTMTTIGISSASSFAPDSSKAKSAAASIFGIIDRKSKIDSRDESGTVLENVKGDIELCHLSFAYQTRPDIQIFRDLCLSIRAGKTVALVGESGSGKSTVISLLQRFYDPDSGHITLDGVELKKFQLKWLRQQMGLVGQEPVLFNGTIRANIAYGKGGEEATETEIVAASKLANAHKFISSVQQGYDRMVGERGIQLSGGQKQRVAIARAIVKDPRILLLDEATSALDAESERVVQDALDRVIKNRTTIVVAHRLSTIRNADVIAVVKNGVIAEKGTHEALINIERGVYASLVQLHMSASV</sequence>
<dbReference type="CDD" id="cd03249">
    <property type="entry name" value="ABC_MTABC3_MDL1_MDL2"/>
    <property type="match status" value="2"/>
</dbReference>
<dbReference type="PANTHER" id="PTHR43394:SF16">
    <property type="entry name" value="ABC TRANSPORTER B FAMILY MEMBER 4-LIKE ISOFORM X1"/>
    <property type="match status" value="1"/>
</dbReference>
<dbReference type="InterPro" id="IPR036640">
    <property type="entry name" value="ABC1_TM_sf"/>
</dbReference>
<accession>A0A6D2HAV0</accession>
<dbReference type="FunFam" id="3.40.50.300:FF:000066">
    <property type="entry name" value="ABC transporter B family member 1"/>
    <property type="match status" value="2"/>
</dbReference>
<dbReference type="InterPro" id="IPR017871">
    <property type="entry name" value="ABC_transporter-like_CS"/>
</dbReference>
<feature type="region of interest" description="Disordered" evidence="11">
    <location>
        <begin position="617"/>
        <end position="649"/>
    </location>
</feature>
<dbReference type="GO" id="GO:0010329">
    <property type="term" value="F:auxin efflux transmembrane transporter activity"/>
    <property type="evidence" value="ECO:0007669"/>
    <property type="project" value="UniProtKB-ARBA"/>
</dbReference>